<dbReference type="GeneID" id="54476901"/>
<dbReference type="Pfam" id="PF05686">
    <property type="entry name" value="Glyco_transf_90"/>
    <property type="match status" value="1"/>
</dbReference>
<keyword evidence="3" id="KW-1185">Reference proteome</keyword>
<dbReference type="OrthoDB" id="202415at2759"/>
<proteinExistence type="predicted"/>
<dbReference type="GO" id="GO:0016740">
    <property type="term" value="F:transferase activity"/>
    <property type="evidence" value="ECO:0007669"/>
    <property type="project" value="UniProtKB-KW"/>
</dbReference>
<organism evidence="2 3">
    <name type="scientific">Neohortaea acidophila</name>
    <dbReference type="NCBI Taxonomy" id="245834"/>
    <lineage>
        <taxon>Eukaryota</taxon>
        <taxon>Fungi</taxon>
        <taxon>Dikarya</taxon>
        <taxon>Ascomycota</taxon>
        <taxon>Pezizomycotina</taxon>
        <taxon>Dothideomycetes</taxon>
        <taxon>Dothideomycetidae</taxon>
        <taxon>Mycosphaerellales</taxon>
        <taxon>Teratosphaeriaceae</taxon>
        <taxon>Neohortaea</taxon>
    </lineage>
</organism>
<dbReference type="InterPro" id="IPR006598">
    <property type="entry name" value="CAP10"/>
</dbReference>
<name>A0A6A6Q560_9PEZI</name>
<dbReference type="PANTHER" id="PTHR12203:SF107">
    <property type="entry name" value="GLYCOSYL TRANSFERASE CAP10 DOMAIN-CONTAINING PROTEIN"/>
    <property type="match status" value="1"/>
</dbReference>
<dbReference type="Proteomes" id="UP000799767">
    <property type="component" value="Unassembled WGS sequence"/>
</dbReference>
<dbReference type="PANTHER" id="PTHR12203">
    <property type="entry name" value="KDEL LYS-ASP-GLU-LEU CONTAINING - RELATED"/>
    <property type="match status" value="1"/>
</dbReference>
<protein>
    <submittedName>
        <fullName evidence="2">Glycosyl transferase family 90-domain-containing protein</fullName>
    </submittedName>
</protein>
<evidence type="ECO:0000313" key="2">
    <source>
        <dbReference type="EMBL" id="KAF2486557.1"/>
    </source>
</evidence>
<dbReference type="EMBL" id="MU001632">
    <property type="protein sequence ID" value="KAF2486557.1"/>
    <property type="molecule type" value="Genomic_DNA"/>
</dbReference>
<keyword evidence="2" id="KW-0808">Transferase</keyword>
<accession>A0A6A6Q560</accession>
<reference evidence="2" key="1">
    <citation type="journal article" date="2020" name="Stud. Mycol.">
        <title>101 Dothideomycetes genomes: a test case for predicting lifestyles and emergence of pathogens.</title>
        <authorList>
            <person name="Haridas S."/>
            <person name="Albert R."/>
            <person name="Binder M."/>
            <person name="Bloem J."/>
            <person name="Labutti K."/>
            <person name="Salamov A."/>
            <person name="Andreopoulos B."/>
            <person name="Baker S."/>
            <person name="Barry K."/>
            <person name="Bills G."/>
            <person name="Bluhm B."/>
            <person name="Cannon C."/>
            <person name="Castanera R."/>
            <person name="Culley D."/>
            <person name="Daum C."/>
            <person name="Ezra D."/>
            <person name="Gonzalez J."/>
            <person name="Henrissat B."/>
            <person name="Kuo A."/>
            <person name="Liang C."/>
            <person name="Lipzen A."/>
            <person name="Lutzoni F."/>
            <person name="Magnuson J."/>
            <person name="Mondo S."/>
            <person name="Nolan M."/>
            <person name="Ohm R."/>
            <person name="Pangilinan J."/>
            <person name="Park H.-J."/>
            <person name="Ramirez L."/>
            <person name="Alfaro M."/>
            <person name="Sun H."/>
            <person name="Tritt A."/>
            <person name="Yoshinaga Y."/>
            <person name="Zwiers L.-H."/>
            <person name="Turgeon B."/>
            <person name="Goodwin S."/>
            <person name="Spatafora J."/>
            <person name="Crous P."/>
            <person name="Grigoriev I."/>
        </authorList>
    </citation>
    <scope>NUCLEOTIDE SEQUENCE</scope>
    <source>
        <strain evidence="2">CBS 113389</strain>
    </source>
</reference>
<dbReference type="InterPro" id="IPR051091">
    <property type="entry name" value="O-Glucosyltr/Glycosyltrsf_90"/>
</dbReference>
<evidence type="ECO:0000313" key="3">
    <source>
        <dbReference type="Proteomes" id="UP000799767"/>
    </source>
</evidence>
<evidence type="ECO:0000259" key="1">
    <source>
        <dbReference type="SMART" id="SM00672"/>
    </source>
</evidence>
<sequence>MAPTQSNTCGQLNVLGGPRIFASHSPLLITSTCFLWTYNATRDTENTALSHAQCALAFPDLNYEIDRAKSYWQKRGHRITQQDTNIAWRPDGAFRLLIVDNQLRILETKGAWMSSGYRYRTHPTLHQIYRALLGATAAGEMLPNIEFAVTVDDMSLIPAGGEDDTRTIWAYARRLNVTEDERLWLIPEFSFFTWPPIGGHFSEMQRKARVYDAPVRDKIHQLVWRGAIWTNGPIREGLVAATADKPWANVAEASRKNQPSNLIPTDEMCRWEFLAHTEGRSWSGRLLFLLNCNSIPVVHDLKWTTIFYHLLKPSGPEQNYMPVRRDWSDLEEKITHFLANPDEAQRIADNAVAQFRSRYTSPAAEACYWRNLIRGWSEVAFDPEVYETVTVEYGGKTVEKQQLRGVAFEEFTWIPSGQA</sequence>
<dbReference type="RefSeq" id="XP_033593126.1">
    <property type="nucleotide sequence ID" value="XM_033735899.1"/>
</dbReference>
<gene>
    <name evidence="2" type="ORF">BDY17DRAFT_315316</name>
</gene>
<feature type="domain" description="Glycosyl transferase CAP10" evidence="1">
    <location>
        <begin position="141"/>
        <end position="378"/>
    </location>
</feature>
<dbReference type="AlphaFoldDB" id="A0A6A6Q560"/>
<dbReference type="SMART" id="SM00672">
    <property type="entry name" value="CAP10"/>
    <property type="match status" value="1"/>
</dbReference>